<evidence type="ECO:0000313" key="1">
    <source>
        <dbReference type="EMBL" id="CAG8532841.1"/>
    </source>
</evidence>
<proteinExistence type="predicted"/>
<protein>
    <submittedName>
        <fullName evidence="1">6779_t:CDS:1</fullName>
    </submittedName>
</protein>
<gene>
    <name evidence="1" type="ORF">DHETER_LOCUS4445</name>
</gene>
<dbReference type="EMBL" id="CAJVPU010004427">
    <property type="protein sequence ID" value="CAG8532841.1"/>
    <property type="molecule type" value="Genomic_DNA"/>
</dbReference>
<dbReference type="Proteomes" id="UP000789702">
    <property type="component" value="Unassembled WGS sequence"/>
</dbReference>
<comment type="caution">
    <text evidence="1">The sequence shown here is derived from an EMBL/GenBank/DDBJ whole genome shotgun (WGS) entry which is preliminary data.</text>
</comment>
<organism evidence="1 2">
    <name type="scientific">Dentiscutata heterogama</name>
    <dbReference type="NCBI Taxonomy" id="1316150"/>
    <lineage>
        <taxon>Eukaryota</taxon>
        <taxon>Fungi</taxon>
        <taxon>Fungi incertae sedis</taxon>
        <taxon>Mucoromycota</taxon>
        <taxon>Glomeromycotina</taxon>
        <taxon>Glomeromycetes</taxon>
        <taxon>Diversisporales</taxon>
        <taxon>Gigasporaceae</taxon>
        <taxon>Dentiscutata</taxon>
    </lineage>
</organism>
<keyword evidence="2" id="KW-1185">Reference proteome</keyword>
<evidence type="ECO:0000313" key="2">
    <source>
        <dbReference type="Proteomes" id="UP000789702"/>
    </source>
</evidence>
<accession>A0ACA9LID3</accession>
<feature type="non-terminal residue" evidence="1">
    <location>
        <position position="1"/>
    </location>
</feature>
<reference evidence="1" key="1">
    <citation type="submission" date="2021-06" db="EMBL/GenBank/DDBJ databases">
        <authorList>
            <person name="Kallberg Y."/>
            <person name="Tangrot J."/>
            <person name="Rosling A."/>
        </authorList>
    </citation>
    <scope>NUCLEOTIDE SEQUENCE</scope>
    <source>
        <strain evidence="1">IL203A</strain>
    </source>
</reference>
<sequence length="39" mass="4341">WCGNIQNIGGSEMFKCNNCGIKIEGDVKWRPRNIPSGFA</sequence>
<name>A0ACA9LID3_9GLOM</name>